<dbReference type="EMBL" id="CADCXV010001079">
    <property type="protein sequence ID" value="CAB0040981.1"/>
    <property type="molecule type" value="Genomic_DNA"/>
</dbReference>
<evidence type="ECO:0000256" key="1">
    <source>
        <dbReference type="SAM" id="MobiDB-lite"/>
    </source>
</evidence>
<feature type="compositionally biased region" description="Acidic residues" evidence="1">
    <location>
        <begin position="199"/>
        <end position="220"/>
    </location>
</feature>
<gene>
    <name evidence="2" type="ORF">TBRA_LOCUS12671</name>
</gene>
<proteinExistence type="predicted"/>
<feature type="region of interest" description="Disordered" evidence="1">
    <location>
        <begin position="198"/>
        <end position="252"/>
    </location>
</feature>
<evidence type="ECO:0000313" key="3">
    <source>
        <dbReference type="Proteomes" id="UP000479190"/>
    </source>
</evidence>
<evidence type="ECO:0000313" key="2">
    <source>
        <dbReference type="EMBL" id="CAB0040981.1"/>
    </source>
</evidence>
<name>A0A6H5IRL3_9HYME</name>
<dbReference type="Proteomes" id="UP000479190">
    <property type="component" value="Unassembled WGS sequence"/>
</dbReference>
<reference evidence="2 3" key="1">
    <citation type="submission" date="2020-02" db="EMBL/GenBank/DDBJ databases">
        <authorList>
            <person name="Ferguson B K."/>
        </authorList>
    </citation>
    <scope>NUCLEOTIDE SEQUENCE [LARGE SCALE GENOMIC DNA]</scope>
</reference>
<accession>A0A6H5IRL3</accession>
<keyword evidence="3" id="KW-1185">Reference proteome</keyword>
<dbReference type="OrthoDB" id="7612378at2759"/>
<organism evidence="2 3">
    <name type="scientific">Trichogramma brassicae</name>
    <dbReference type="NCBI Taxonomy" id="86971"/>
    <lineage>
        <taxon>Eukaryota</taxon>
        <taxon>Metazoa</taxon>
        <taxon>Ecdysozoa</taxon>
        <taxon>Arthropoda</taxon>
        <taxon>Hexapoda</taxon>
        <taxon>Insecta</taxon>
        <taxon>Pterygota</taxon>
        <taxon>Neoptera</taxon>
        <taxon>Endopterygota</taxon>
        <taxon>Hymenoptera</taxon>
        <taxon>Apocrita</taxon>
        <taxon>Proctotrupomorpha</taxon>
        <taxon>Chalcidoidea</taxon>
        <taxon>Trichogrammatidae</taxon>
        <taxon>Trichogramma</taxon>
    </lineage>
</organism>
<protein>
    <submittedName>
        <fullName evidence="2">Uncharacterized protein</fullName>
    </submittedName>
</protein>
<sequence>MDFVIDAQGFVNPDGVFLPKEICVISLMHHAGSNWIIAPPHPYNHNIREVRKCIDHATLRVHGLQWSDGDVLAEDLYKTIKTMLSTANRIYAYRDLSPKIKFLEQLLNKKVYNLSDYLCPEPQILSRTFKFKFNCLTHMLKNKNRSQIYRQCSFNRCHLMKKWILGLAHEFTGLTAAVNSETIFQALEFNVECNVAEDTTTDGNEDDEDDDDDVEVDVDEGNPQNVPRENNDHREAKRKSSTSGDNVIADGHTAKKRAVLSEGVDECGPAGIASQQFKTAETDKPLPPVGKRRLSITLTEEEERDIDARLAAYKKPTKCSVTLQNTSILGLKRASSAIDQRFASLSKTMRDYTRMLVWLAAFYHQELLKVEEDIRNNIIADVERFERFYDLHKVRSELTVAARMFNKSENADAMENITDTFLEEMRFYGYYVLSHVRAKFRSSALYKS</sequence>
<dbReference type="AlphaFoldDB" id="A0A6H5IRL3"/>